<dbReference type="NCBIfam" id="TIGR00756">
    <property type="entry name" value="PPR"/>
    <property type="match status" value="1"/>
</dbReference>
<dbReference type="Proteomes" id="UP001603857">
    <property type="component" value="Unassembled WGS sequence"/>
</dbReference>
<organism evidence="4 5">
    <name type="scientific">Flemingia macrophylla</name>
    <dbReference type="NCBI Taxonomy" id="520843"/>
    <lineage>
        <taxon>Eukaryota</taxon>
        <taxon>Viridiplantae</taxon>
        <taxon>Streptophyta</taxon>
        <taxon>Embryophyta</taxon>
        <taxon>Tracheophyta</taxon>
        <taxon>Spermatophyta</taxon>
        <taxon>Magnoliopsida</taxon>
        <taxon>eudicotyledons</taxon>
        <taxon>Gunneridae</taxon>
        <taxon>Pentapetalae</taxon>
        <taxon>rosids</taxon>
        <taxon>fabids</taxon>
        <taxon>Fabales</taxon>
        <taxon>Fabaceae</taxon>
        <taxon>Papilionoideae</taxon>
        <taxon>50 kb inversion clade</taxon>
        <taxon>NPAAA clade</taxon>
        <taxon>indigoferoid/millettioid clade</taxon>
        <taxon>Phaseoleae</taxon>
        <taxon>Flemingia</taxon>
    </lineage>
</organism>
<accession>A0ABD1N4T0</accession>
<feature type="compositionally biased region" description="Basic and acidic residues" evidence="3">
    <location>
        <begin position="109"/>
        <end position="123"/>
    </location>
</feature>
<proteinExistence type="predicted"/>
<reference evidence="4 5" key="1">
    <citation type="submission" date="2024-08" db="EMBL/GenBank/DDBJ databases">
        <title>Insights into the chromosomal genome structure of Flemingia macrophylla.</title>
        <authorList>
            <person name="Ding Y."/>
            <person name="Zhao Y."/>
            <person name="Bi W."/>
            <person name="Wu M."/>
            <person name="Zhao G."/>
            <person name="Gong Y."/>
            <person name="Li W."/>
            <person name="Zhang P."/>
        </authorList>
    </citation>
    <scope>NUCLEOTIDE SEQUENCE [LARGE SCALE GENOMIC DNA]</scope>
    <source>
        <strain evidence="4">DYQJB</strain>
        <tissue evidence="4">Leaf</tissue>
    </source>
</reference>
<dbReference type="EMBL" id="JBGMDY010000003">
    <property type="protein sequence ID" value="KAL2342215.1"/>
    <property type="molecule type" value="Genomic_DNA"/>
</dbReference>
<protein>
    <submittedName>
        <fullName evidence="4">Uncharacterized protein</fullName>
    </submittedName>
</protein>
<feature type="region of interest" description="Disordered" evidence="3">
    <location>
        <begin position="101"/>
        <end position="137"/>
    </location>
</feature>
<keyword evidence="1" id="KW-0677">Repeat</keyword>
<name>A0ABD1N4T0_9FABA</name>
<dbReference type="PROSITE" id="PS51375">
    <property type="entry name" value="PPR"/>
    <property type="match status" value="1"/>
</dbReference>
<keyword evidence="5" id="KW-1185">Reference proteome</keyword>
<gene>
    <name evidence="4" type="ORF">Fmac_010155</name>
</gene>
<comment type="caution">
    <text evidence="4">The sequence shown here is derived from an EMBL/GenBank/DDBJ whole genome shotgun (WGS) entry which is preliminary data.</text>
</comment>
<dbReference type="InterPro" id="IPR002885">
    <property type="entry name" value="PPR_rpt"/>
</dbReference>
<evidence type="ECO:0000256" key="2">
    <source>
        <dbReference type="PROSITE-ProRule" id="PRU00708"/>
    </source>
</evidence>
<dbReference type="AlphaFoldDB" id="A0ABD1N4T0"/>
<evidence type="ECO:0000256" key="3">
    <source>
        <dbReference type="SAM" id="MobiDB-lite"/>
    </source>
</evidence>
<dbReference type="Gene3D" id="1.25.40.10">
    <property type="entry name" value="Tetratricopeptide repeat domain"/>
    <property type="match status" value="1"/>
</dbReference>
<feature type="repeat" description="PPR" evidence="2">
    <location>
        <begin position="69"/>
        <end position="103"/>
    </location>
</feature>
<evidence type="ECO:0000313" key="4">
    <source>
        <dbReference type="EMBL" id="KAL2342215.1"/>
    </source>
</evidence>
<evidence type="ECO:0000313" key="5">
    <source>
        <dbReference type="Proteomes" id="UP001603857"/>
    </source>
</evidence>
<evidence type="ECO:0000256" key="1">
    <source>
        <dbReference type="ARBA" id="ARBA00022737"/>
    </source>
</evidence>
<dbReference type="InterPro" id="IPR011990">
    <property type="entry name" value="TPR-like_helical_dom_sf"/>
</dbReference>
<sequence length="137" mass="15508">MQLEALNTCRADASSGRDTRFLPLFKPKHVRFGRDEIDDGNEVTAVPRNGYAKGLELSQELAHNKLQMDGVTYGTILAVCASNSKWEEAEYYFNQVKDEGSQNNTINEKFGEKVSPRKNEKALYETSASCRKRRIKS</sequence>